<dbReference type="Pfam" id="PF01476">
    <property type="entry name" value="LysM"/>
    <property type="match status" value="1"/>
</dbReference>
<organism evidence="5 6">
    <name type="scientific">Fluctibacter corallii</name>
    <dbReference type="NCBI Taxonomy" id="2984329"/>
    <lineage>
        <taxon>Bacteria</taxon>
        <taxon>Pseudomonadati</taxon>
        <taxon>Pseudomonadota</taxon>
        <taxon>Gammaproteobacteria</taxon>
        <taxon>Alteromonadales</taxon>
        <taxon>Alteromonadaceae</taxon>
        <taxon>Fluctibacter</taxon>
    </lineage>
</organism>
<dbReference type="InterPro" id="IPR016047">
    <property type="entry name" value="M23ase_b-sheet_dom"/>
</dbReference>
<feature type="chain" id="PRO_5046114103" evidence="3">
    <location>
        <begin position="26"/>
        <end position="277"/>
    </location>
</feature>
<keyword evidence="3" id="KW-0732">Signal</keyword>
<feature type="region of interest" description="Disordered" evidence="2">
    <location>
        <begin position="96"/>
        <end position="154"/>
    </location>
</feature>
<comment type="similarity">
    <text evidence="1">Belongs to the E.coli NlpD/Haemophilus LppB family.</text>
</comment>
<dbReference type="InterPro" id="IPR018392">
    <property type="entry name" value="LysM"/>
</dbReference>
<evidence type="ECO:0000256" key="2">
    <source>
        <dbReference type="SAM" id="MobiDB-lite"/>
    </source>
</evidence>
<accession>A0ABT3A7M9</accession>
<gene>
    <name evidence="5" type="ORF">OE749_07900</name>
</gene>
<dbReference type="PROSITE" id="PS51257">
    <property type="entry name" value="PROKAR_LIPOPROTEIN"/>
    <property type="match status" value="1"/>
</dbReference>
<sequence length="277" mass="30941">MKIRSTTFSYARCVIYLMTLYLVSACSSRTTPAPVVEVHSGKTVYDRKQGSYAKDEYIVKRGDTLYSIAWISGNDYRDLARFNNIAPPYEIYPGQRLKTKQRVSNTPKPSPKPSGQTLTKNSQIPVDRTNKQAYGNSRTGQKLAKKQPSSAFPQRVERWQWPAKGKVISTFSSRAQGNKGVDIAGNRGTPIKAAAAGKVVYTGSALRGFGRLVIIKHSDKFLSAYAHNEKILVKEQQWVSAGQQIATMGDSDADRIMLHFEVRYKGKSVDPLRYLPK</sequence>
<feature type="compositionally biased region" description="Polar residues" evidence="2">
    <location>
        <begin position="131"/>
        <end position="140"/>
    </location>
</feature>
<reference evidence="5 6" key="1">
    <citation type="submission" date="2022-10" db="EMBL/GenBank/DDBJ databases">
        <title>Aestuariibacter sp. AA17 isolated from Montipora capitata coral fragment.</title>
        <authorList>
            <person name="Emsley S.A."/>
            <person name="Pfannmuller K.M."/>
            <person name="Loughran R.M."/>
            <person name="Shlafstein M."/>
            <person name="Papke E."/>
            <person name="Saw J.H."/>
            <person name="Ushijima B."/>
            <person name="Videau P."/>
        </authorList>
    </citation>
    <scope>NUCLEOTIDE SEQUENCE [LARGE SCALE GENOMIC DNA]</scope>
    <source>
        <strain evidence="5 6">AA17</strain>
    </source>
</reference>
<dbReference type="CDD" id="cd00118">
    <property type="entry name" value="LysM"/>
    <property type="match status" value="1"/>
</dbReference>
<dbReference type="Pfam" id="PF01551">
    <property type="entry name" value="Peptidase_M23"/>
    <property type="match status" value="1"/>
</dbReference>
<dbReference type="RefSeq" id="WP_263711894.1">
    <property type="nucleotide sequence ID" value="NZ_JAOWKX010000003.1"/>
</dbReference>
<feature type="signal peptide" evidence="3">
    <location>
        <begin position="1"/>
        <end position="25"/>
    </location>
</feature>
<evidence type="ECO:0000313" key="5">
    <source>
        <dbReference type="EMBL" id="MCV2884615.1"/>
    </source>
</evidence>
<dbReference type="Proteomes" id="UP001652504">
    <property type="component" value="Unassembled WGS sequence"/>
</dbReference>
<dbReference type="InterPro" id="IPR050570">
    <property type="entry name" value="Cell_wall_metabolism_enzyme"/>
</dbReference>
<proteinExistence type="inferred from homology"/>
<name>A0ABT3A7M9_9ALTE</name>
<dbReference type="Gene3D" id="3.10.350.10">
    <property type="entry name" value="LysM domain"/>
    <property type="match status" value="1"/>
</dbReference>
<protein>
    <submittedName>
        <fullName evidence="5">Peptidoglycan DD-metalloendopeptidase family protein</fullName>
    </submittedName>
</protein>
<dbReference type="SMART" id="SM00257">
    <property type="entry name" value="LysM"/>
    <property type="match status" value="1"/>
</dbReference>
<dbReference type="PANTHER" id="PTHR21666:SF263">
    <property type="entry name" value="MUREIN HYDROLASE ACTIVATOR NLPD"/>
    <property type="match status" value="1"/>
</dbReference>
<keyword evidence="6" id="KW-1185">Reference proteome</keyword>
<dbReference type="InterPro" id="IPR036779">
    <property type="entry name" value="LysM_dom_sf"/>
</dbReference>
<dbReference type="PROSITE" id="PS51782">
    <property type="entry name" value="LYSM"/>
    <property type="match status" value="1"/>
</dbReference>
<feature type="domain" description="LysM" evidence="4">
    <location>
        <begin position="55"/>
        <end position="99"/>
    </location>
</feature>
<dbReference type="Gene3D" id="2.70.70.10">
    <property type="entry name" value="Glucose Permease (Domain IIA)"/>
    <property type="match status" value="1"/>
</dbReference>
<dbReference type="EMBL" id="JAOWKX010000003">
    <property type="protein sequence ID" value="MCV2884615.1"/>
    <property type="molecule type" value="Genomic_DNA"/>
</dbReference>
<feature type="compositionally biased region" description="Polar residues" evidence="2">
    <location>
        <begin position="102"/>
        <end position="124"/>
    </location>
</feature>
<evidence type="ECO:0000256" key="1">
    <source>
        <dbReference type="ARBA" id="ARBA00038420"/>
    </source>
</evidence>
<evidence type="ECO:0000259" key="4">
    <source>
        <dbReference type="PROSITE" id="PS51782"/>
    </source>
</evidence>
<evidence type="ECO:0000313" key="6">
    <source>
        <dbReference type="Proteomes" id="UP001652504"/>
    </source>
</evidence>
<dbReference type="PANTHER" id="PTHR21666">
    <property type="entry name" value="PEPTIDASE-RELATED"/>
    <property type="match status" value="1"/>
</dbReference>
<dbReference type="SUPFAM" id="SSF51261">
    <property type="entry name" value="Duplicated hybrid motif"/>
    <property type="match status" value="1"/>
</dbReference>
<comment type="caution">
    <text evidence="5">The sequence shown here is derived from an EMBL/GenBank/DDBJ whole genome shotgun (WGS) entry which is preliminary data.</text>
</comment>
<dbReference type="InterPro" id="IPR011055">
    <property type="entry name" value="Dup_hybrid_motif"/>
</dbReference>
<dbReference type="CDD" id="cd12797">
    <property type="entry name" value="M23_peptidase"/>
    <property type="match status" value="1"/>
</dbReference>
<evidence type="ECO:0000256" key="3">
    <source>
        <dbReference type="SAM" id="SignalP"/>
    </source>
</evidence>